<dbReference type="Proteomes" id="UP001161422">
    <property type="component" value="Unassembled WGS sequence"/>
</dbReference>
<dbReference type="InterPro" id="IPR013108">
    <property type="entry name" value="Amidohydro_3"/>
</dbReference>
<comment type="caution">
    <text evidence="2">The sequence shown here is derived from an EMBL/GenBank/DDBJ whole genome shotgun (WGS) entry which is preliminary data.</text>
</comment>
<dbReference type="GO" id="GO:0016810">
    <property type="term" value="F:hydrolase activity, acting on carbon-nitrogen (but not peptide) bonds"/>
    <property type="evidence" value="ECO:0007669"/>
    <property type="project" value="InterPro"/>
</dbReference>
<reference evidence="2" key="2">
    <citation type="submission" date="2023-01" db="EMBL/GenBank/DDBJ databases">
        <title>Draft genome sequence of Paraferrimonas sedimenticola strain NBRC 101628.</title>
        <authorList>
            <person name="Sun Q."/>
            <person name="Mori K."/>
        </authorList>
    </citation>
    <scope>NUCLEOTIDE SEQUENCE</scope>
    <source>
        <strain evidence="2">NBRC 101628</strain>
    </source>
</reference>
<dbReference type="Gene3D" id="3.20.20.140">
    <property type="entry name" value="Metal-dependent hydrolases"/>
    <property type="match status" value="1"/>
</dbReference>
<keyword evidence="3" id="KW-1185">Reference proteome</keyword>
<gene>
    <name evidence="2" type="ORF">GCM10007895_16020</name>
</gene>
<accession>A0AA37VW06</accession>
<evidence type="ECO:0000313" key="3">
    <source>
        <dbReference type="Proteomes" id="UP001161422"/>
    </source>
</evidence>
<proteinExistence type="predicted"/>
<dbReference type="Gene3D" id="2.30.40.10">
    <property type="entry name" value="Urease, subunit C, domain 1"/>
    <property type="match status" value="1"/>
</dbReference>
<dbReference type="Pfam" id="PF07969">
    <property type="entry name" value="Amidohydro_3"/>
    <property type="match status" value="1"/>
</dbReference>
<reference evidence="2" key="1">
    <citation type="journal article" date="2014" name="Int. J. Syst. Evol. Microbiol.">
        <title>Complete genome sequence of Corynebacterium casei LMG S-19264T (=DSM 44701T), isolated from a smear-ripened cheese.</title>
        <authorList>
            <consortium name="US DOE Joint Genome Institute (JGI-PGF)"/>
            <person name="Walter F."/>
            <person name="Albersmeier A."/>
            <person name="Kalinowski J."/>
            <person name="Ruckert C."/>
        </authorList>
    </citation>
    <scope>NUCLEOTIDE SEQUENCE</scope>
    <source>
        <strain evidence="2">NBRC 101628</strain>
    </source>
</reference>
<evidence type="ECO:0000259" key="1">
    <source>
        <dbReference type="Pfam" id="PF07969"/>
    </source>
</evidence>
<dbReference type="PANTHER" id="PTHR22642:SF2">
    <property type="entry name" value="PROTEIN LONG AFTER FAR-RED 3"/>
    <property type="match status" value="1"/>
</dbReference>
<dbReference type="SUPFAM" id="SSF51556">
    <property type="entry name" value="Metallo-dependent hydrolases"/>
    <property type="match status" value="1"/>
</dbReference>
<feature type="domain" description="Amidohydrolase 3" evidence="1">
    <location>
        <begin position="36"/>
        <end position="549"/>
    </location>
</feature>
<dbReference type="SUPFAM" id="SSF51338">
    <property type="entry name" value="Composite domain of metallo-dependent hydrolases"/>
    <property type="match status" value="1"/>
</dbReference>
<dbReference type="InterPro" id="IPR032466">
    <property type="entry name" value="Metal_Hydrolase"/>
</dbReference>
<dbReference type="InterPro" id="IPR011059">
    <property type="entry name" value="Metal-dep_hydrolase_composite"/>
</dbReference>
<protein>
    <submittedName>
        <fullName evidence="2">Amidohydrolase</fullName>
    </submittedName>
</protein>
<dbReference type="AlphaFoldDB" id="A0AA37VW06"/>
<dbReference type="EMBL" id="BSNC01000004">
    <property type="protein sequence ID" value="GLP96296.1"/>
    <property type="molecule type" value="Genomic_DNA"/>
</dbReference>
<organism evidence="2 3">
    <name type="scientific">Paraferrimonas sedimenticola</name>
    <dbReference type="NCBI Taxonomy" id="375674"/>
    <lineage>
        <taxon>Bacteria</taxon>
        <taxon>Pseudomonadati</taxon>
        <taxon>Pseudomonadota</taxon>
        <taxon>Gammaproteobacteria</taxon>
        <taxon>Alteromonadales</taxon>
        <taxon>Ferrimonadaceae</taxon>
        <taxon>Paraferrimonas</taxon>
    </lineage>
</organism>
<dbReference type="Gene3D" id="3.10.310.70">
    <property type="match status" value="1"/>
</dbReference>
<sequence length="554" mass="61403">MNPNQPVAEAVAMKDGRIVYVGSNKGAKQFIDDADDVIDLKGKYVTPGFLETHNHVVGSTWMTQGVDLSQAKSPEEIAQTLKEYADAHPDAKIIVGNGWIPAALTRLPTAADLDAIGINVPIIAIGNSCHDAVFNSLGLKLAGITEETPDIQPGIIYWAKDANGKKTGLAIEGQWAQAYVDLGAWQPETMIPEASDYLQGYLSTQGVTTTQVAGIMSPEAIISPEAVLNSFENTVMPILNERVENGKAPMRLSVMPIFKMIDADPKEYVDLVVKMGEKYNSDMLWTDTIKLHPELAWIDGGSTQFVPYVNTQPGEQANFGEYGIPPHIMYNLHATANAQGIKIITHSTGARGLRRLVDIFLELEELYPDSRNRLDHVDFITKYDQERIIKHDIPMNVTPAFTLDSDSGEAMFDTVDREYAKEVFGAYSDMAYEYKNISLSGDSPGFPIERAYPVYLMQQVLTLTDPNNKDSKHFPEWRKTMTYDQALYSYTVAPAWQLKKENDLGSIEVGKYADMAIFKNNLREVAENEPHNLIEKGTVVGTLLGGEFTHRKGM</sequence>
<evidence type="ECO:0000313" key="2">
    <source>
        <dbReference type="EMBL" id="GLP96296.1"/>
    </source>
</evidence>
<name>A0AA37VW06_9GAMM</name>
<dbReference type="PANTHER" id="PTHR22642">
    <property type="entry name" value="IMIDAZOLONEPROPIONASE"/>
    <property type="match status" value="1"/>
</dbReference>